<keyword evidence="4" id="KW-1185">Reference proteome</keyword>
<accession>A0A485LAL1</accession>
<reference evidence="2" key="2">
    <citation type="submission" date="2019-06" db="EMBL/GenBank/DDBJ databases">
        <title>Genomics analysis of Aphanomyces spp. identifies a new class of oomycete effector associated with host adaptation.</title>
        <authorList>
            <person name="Gaulin E."/>
        </authorList>
    </citation>
    <scope>NUCLEOTIDE SEQUENCE</scope>
    <source>
        <strain evidence="2">CBS 578.67</strain>
    </source>
</reference>
<name>A0A485LAL1_9STRA</name>
<dbReference type="PANTHER" id="PTHR21514">
    <property type="entry name" value="AP-4 COMPLEX ACCESSORY SUBUNIT TEPSIN"/>
    <property type="match status" value="1"/>
</dbReference>
<feature type="compositionally biased region" description="Polar residues" evidence="1">
    <location>
        <begin position="892"/>
        <end position="909"/>
    </location>
</feature>
<dbReference type="EMBL" id="VJMH01006370">
    <property type="protein sequence ID" value="KAF0690609.1"/>
    <property type="molecule type" value="Genomic_DNA"/>
</dbReference>
<dbReference type="GO" id="GO:0032588">
    <property type="term" value="C:trans-Golgi network membrane"/>
    <property type="evidence" value="ECO:0007669"/>
    <property type="project" value="TreeGrafter"/>
</dbReference>
<feature type="compositionally biased region" description="Polar residues" evidence="1">
    <location>
        <begin position="202"/>
        <end position="227"/>
    </location>
</feature>
<feature type="region of interest" description="Disordered" evidence="1">
    <location>
        <begin position="153"/>
        <end position="336"/>
    </location>
</feature>
<feature type="region of interest" description="Disordered" evidence="1">
    <location>
        <begin position="591"/>
        <end position="638"/>
    </location>
</feature>
<evidence type="ECO:0000256" key="1">
    <source>
        <dbReference type="SAM" id="MobiDB-lite"/>
    </source>
</evidence>
<dbReference type="OrthoDB" id="118154at2759"/>
<feature type="region of interest" description="Disordered" evidence="1">
    <location>
        <begin position="660"/>
        <end position="849"/>
    </location>
</feature>
<feature type="compositionally biased region" description="Low complexity" evidence="1">
    <location>
        <begin position="247"/>
        <end position="265"/>
    </location>
</feature>
<dbReference type="PANTHER" id="PTHR21514:SF0">
    <property type="entry name" value="AP-4 COMPLEX ACCESSORY SUBUNIT TEPSIN"/>
    <property type="match status" value="1"/>
</dbReference>
<dbReference type="Proteomes" id="UP000332933">
    <property type="component" value="Unassembled WGS sequence"/>
</dbReference>
<evidence type="ECO:0000313" key="4">
    <source>
        <dbReference type="Proteomes" id="UP000332933"/>
    </source>
</evidence>
<dbReference type="AlphaFoldDB" id="A0A485LAL1"/>
<evidence type="ECO:0000313" key="3">
    <source>
        <dbReference type="EMBL" id="VFT94750.1"/>
    </source>
</evidence>
<proteinExistence type="predicted"/>
<organism evidence="3 4">
    <name type="scientific">Aphanomyces stellatus</name>
    <dbReference type="NCBI Taxonomy" id="120398"/>
    <lineage>
        <taxon>Eukaryota</taxon>
        <taxon>Sar</taxon>
        <taxon>Stramenopiles</taxon>
        <taxon>Oomycota</taxon>
        <taxon>Saprolegniomycetes</taxon>
        <taxon>Saprolegniales</taxon>
        <taxon>Verrucalvaceae</taxon>
        <taxon>Aphanomyces</taxon>
    </lineage>
</organism>
<sequence length="909" mass="97013">MQAAAANARSSYASQAEKWKRSNGGESAWKQSAPASSSVSELVLISELCSAVGQSSFPPRDVLNKLLRHVHTVDHRYICELLDAKLEDTLWQVVARALAVLDALCGTDVAANYLDYFYRKRMLFQYLLQHPKQTVKSRAEKILALLETFEVDQDDDDQDPPLVYEAPSLAPSHSHGQQPQQFYQPQGYGASSLDVTTRGRNHSVSSNRSTANVDLLSYATSPPSRTTPAFAGEDMLLGSPYQPPSAPSSVYASPSRSVASSSRQSTSQFGESPRRSAPLFQHQPPPQAQAYGFGFMRDDDPPLQGTAFSFVGRPPPPASPSGSSSTAFSYQNEEPSPVPSSVVSAFSFVQSGPQTSAPAPVASSGFAFLDSTPPAPTHHYSFHQQPPQADPFATQSLGVSFLTATKASPKATTDRITDAFADLSVDGDDNDDDDDLVARDFASSVSENETAINDMASELSEDHPLASHAPSARDEFETLKKAGMAREVILEVELPAGPMGIVLDRTIHDSAVLAKYAPLPSGEKGLIELHPAITPGCLLVAINGQSIEHLALPELGPVLASASAFSRVLTFKKFMVGSRVMHPVKLRTAYAPPRPESVPSPQQPPAARASAPPQPAPTSLFGGMTISGPTAFAPTPSTVAPQATGFGFLQSNQAPVLSPRRMTGHEQHSTGFGFMQSTSSVPVRASPQSPKLHAHHPAPPGGGFDFMRSTGVSPRHTTPQRPHPSPAAFDFMHPSSPANHRQPQEERLGGFDFMQGPPPKSPKRSSMQTPHQTSSPTGFGFLNPVSASPRTSQYTTQPAPASSTAFNFMTGSPPSPKRHLAQSHAHQQPTSPRGFGFMGQASMAPGPQYPPVATSFDFMHAPPAPKSPLRVLSHPPTATTAFNFMQGGLPSSPAQRGPQDTSKSAFSFM</sequence>
<reference evidence="3 4" key="1">
    <citation type="submission" date="2019-03" db="EMBL/GenBank/DDBJ databases">
        <authorList>
            <person name="Gaulin E."/>
            <person name="Dumas B."/>
        </authorList>
    </citation>
    <scope>NUCLEOTIDE SEQUENCE [LARGE SCALE GENOMIC DNA]</scope>
    <source>
        <strain evidence="3">CBS 568.67</strain>
    </source>
</reference>
<feature type="region of interest" description="Disordered" evidence="1">
    <location>
        <begin position="885"/>
        <end position="909"/>
    </location>
</feature>
<gene>
    <name evidence="3" type="primary">Aste57867_18011</name>
    <name evidence="2" type="ORF">As57867_017949</name>
    <name evidence="3" type="ORF">ASTE57867_18011</name>
</gene>
<feature type="compositionally biased region" description="Polar residues" evidence="1">
    <location>
        <begin position="785"/>
        <end position="812"/>
    </location>
</feature>
<protein>
    <submittedName>
        <fullName evidence="3">Aste57867_18011 protein</fullName>
    </submittedName>
</protein>
<feature type="compositionally biased region" description="Pro residues" evidence="1">
    <location>
        <begin position="592"/>
        <end position="604"/>
    </location>
</feature>
<feature type="compositionally biased region" description="Polar residues" evidence="1">
    <location>
        <begin position="710"/>
        <end position="720"/>
    </location>
</feature>
<feature type="compositionally biased region" description="Polar residues" evidence="1">
    <location>
        <begin position="764"/>
        <end position="777"/>
    </location>
</feature>
<feature type="compositionally biased region" description="Low complexity" evidence="1">
    <location>
        <begin position="176"/>
        <end position="189"/>
    </location>
</feature>
<feature type="compositionally biased region" description="Polar residues" evidence="1">
    <location>
        <begin position="675"/>
        <end position="689"/>
    </location>
</feature>
<dbReference type="InterPro" id="IPR039273">
    <property type="entry name" value="TEPSIN"/>
</dbReference>
<evidence type="ECO:0000313" key="2">
    <source>
        <dbReference type="EMBL" id="KAF0690609.1"/>
    </source>
</evidence>
<dbReference type="EMBL" id="CAADRA010006391">
    <property type="protein sequence ID" value="VFT94750.1"/>
    <property type="molecule type" value="Genomic_DNA"/>
</dbReference>